<evidence type="ECO:0000256" key="2">
    <source>
        <dbReference type="ARBA" id="ARBA00022840"/>
    </source>
</evidence>
<dbReference type="OrthoDB" id="6513151at2759"/>
<protein>
    <recommendedName>
        <fullName evidence="6">Protein kinase domain-containing protein</fullName>
    </recommendedName>
</protein>
<dbReference type="Pfam" id="PF00069">
    <property type="entry name" value="Pkinase"/>
    <property type="match status" value="1"/>
</dbReference>
<evidence type="ECO:0000256" key="1">
    <source>
        <dbReference type="ARBA" id="ARBA00022741"/>
    </source>
</evidence>
<dbReference type="FunFam" id="1.10.510.10:FF:000571">
    <property type="entry name" value="Maternal embryonic leucine zipper kinase"/>
    <property type="match status" value="1"/>
</dbReference>
<dbReference type="PANTHER" id="PTHR24346:SF76">
    <property type="entry name" value="NON-SPECIFIC SERINE_THREONINE PROTEIN KINASE"/>
    <property type="match status" value="1"/>
</dbReference>
<keyword evidence="4" id="KW-0418">Kinase</keyword>
<dbReference type="EMBL" id="LT551811">
    <property type="protein sequence ID" value="SAL97450.1"/>
    <property type="molecule type" value="Genomic_DNA"/>
</dbReference>
<keyword evidence="4" id="KW-0808">Transferase</keyword>
<dbReference type="InterPro" id="IPR000719">
    <property type="entry name" value="Prot_kinase_dom"/>
</dbReference>
<feature type="domain" description="Protein kinase" evidence="6">
    <location>
        <begin position="118"/>
        <end position="384"/>
    </location>
</feature>
<dbReference type="STRING" id="4829.A0A168LT68"/>
<reference evidence="7" key="1">
    <citation type="submission" date="2016-04" db="EMBL/GenBank/DDBJ databases">
        <authorList>
            <person name="Evans L.H."/>
            <person name="Alamgir A."/>
            <person name="Owens N."/>
            <person name="Weber N.D."/>
            <person name="Virtaneva K."/>
            <person name="Barbian K."/>
            <person name="Babar A."/>
            <person name="Rosenke K."/>
        </authorList>
    </citation>
    <scope>NUCLEOTIDE SEQUENCE [LARGE SCALE GENOMIC DNA]</scope>
    <source>
        <strain evidence="7">CBS 101.48</strain>
    </source>
</reference>
<feature type="region of interest" description="Disordered" evidence="5">
    <location>
        <begin position="81"/>
        <end position="108"/>
    </location>
</feature>
<dbReference type="PROSITE" id="PS00108">
    <property type="entry name" value="PROTEIN_KINASE_ST"/>
    <property type="match status" value="1"/>
</dbReference>
<feature type="binding site" evidence="3">
    <location>
        <position position="149"/>
    </location>
    <ligand>
        <name>ATP</name>
        <dbReference type="ChEBI" id="CHEBI:30616"/>
    </ligand>
</feature>
<evidence type="ECO:0000256" key="4">
    <source>
        <dbReference type="RuleBase" id="RU000304"/>
    </source>
</evidence>
<evidence type="ECO:0000259" key="6">
    <source>
        <dbReference type="PROSITE" id="PS50011"/>
    </source>
</evidence>
<dbReference type="InterPro" id="IPR017441">
    <property type="entry name" value="Protein_kinase_ATP_BS"/>
</dbReference>
<dbReference type="PROSITE" id="PS50011">
    <property type="entry name" value="PROTEIN_KINASE_DOM"/>
    <property type="match status" value="1"/>
</dbReference>
<proteinExistence type="inferred from homology"/>
<evidence type="ECO:0000256" key="5">
    <source>
        <dbReference type="SAM" id="MobiDB-lite"/>
    </source>
</evidence>
<evidence type="ECO:0000313" key="8">
    <source>
        <dbReference type="Proteomes" id="UP000078561"/>
    </source>
</evidence>
<comment type="similarity">
    <text evidence="4">Belongs to the protein kinase superfamily.</text>
</comment>
<dbReference type="AlphaFoldDB" id="A0A168LT68"/>
<keyword evidence="1 3" id="KW-0547">Nucleotide-binding</keyword>
<dbReference type="Proteomes" id="UP000078561">
    <property type="component" value="Unassembled WGS sequence"/>
</dbReference>
<evidence type="ECO:0000313" key="7">
    <source>
        <dbReference type="EMBL" id="SAL97450.1"/>
    </source>
</evidence>
<keyword evidence="2 3" id="KW-0067">ATP-binding</keyword>
<dbReference type="InterPro" id="IPR008271">
    <property type="entry name" value="Ser/Thr_kinase_AS"/>
</dbReference>
<organism evidence="7">
    <name type="scientific">Absidia glauca</name>
    <name type="common">Pin mould</name>
    <dbReference type="NCBI Taxonomy" id="4829"/>
    <lineage>
        <taxon>Eukaryota</taxon>
        <taxon>Fungi</taxon>
        <taxon>Fungi incertae sedis</taxon>
        <taxon>Mucoromycota</taxon>
        <taxon>Mucoromycotina</taxon>
        <taxon>Mucoromycetes</taxon>
        <taxon>Mucorales</taxon>
        <taxon>Cunninghamellaceae</taxon>
        <taxon>Absidia</taxon>
    </lineage>
</organism>
<dbReference type="Gene3D" id="1.10.510.10">
    <property type="entry name" value="Transferase(Phosphotransferase) domain 1"/>
    <property type="match status" value="1"/>
</dbReference>
<dbReference type="InParanoid" id="A0A168LT68"/>
<dbReference type="GO" id="GO:0005524">
    <property type="term" value="F:ATP binding"/>
    <property type="evidence" value="ECO:0007669"/>
    <property type="project" value="UniProtKB-UniRule"/>
</dbReference>
<dbReference type="GO" id="GO:0035556">
    <property type="term" value="P:intracellular signal transduction"/>
    <property type="evidence" value="ECO:0007669"/>
    <property type="project" value="TreeGrafter"/>
</dbReference>
<feature type="compositionally biased region" description="Low complexity" evidence="5">
    <location>
        <begin position="81"/>
        <end position="102"/>
    </location>
</feature>
<name>A0A168LT68_ABSGL</name>
<dbReference type="CDD" id="cd13994">
    <property type="entry name" value="STKc_HAL4_like"/>
    <property type="match status" value="1"/>
</dbReference>
<dbReference type="PANTHER" id="PTHR24346">
    <property type="entry name" value="MAP/MICROTUBULE AFFINITY-REGULATING KINASE"/>
    <property type="match status" value="1"/>
</dbReference>
<feature type="compositionally biased region" description="Polar residues" evidence="5">
    <location>
        <begin position="55"/>
        <end position="65"/>
    </location>
</feature>
<keyword evidence="4" id="KW-0723">Serine/threonine-protein kinase</keyword>
<gene>
    <name evidence="7" type="primary">ABSGL_02947.1 scaffold 4097</name>
</gene>
<dbReference type="PROSITE" id="PS00107">
    <property type="entry name" value="PROTEIN_KINASE_ATP"/>
    <property type="match status" value="1"/>
</dbReference>
<keyword evidence="8" id="KW-1185">Reference proteome</keyword>
<dbReference type="GO" id="GO:0000226">
    <property type="term" value="P:microtubule cytoskeleton organization"/>
    <property type="evidence" value="ECO:0007669"/>
    <property type="project" value="TreeGrafter"/>
</dbReference>
<dbReference type="GO" id="GO:0004674">
    <property type="term" value="F:protein serine/threonine kinase activity"/>
    <property type="evidence" value="ECO:0007669"/>
    <property type="project" value="UniProtKB-KW"/>
</dbReference>
<evidence type="ECO:0000256" key="3">
    <source>
        <dbReference type="PROSITE-ProRule" id="PRU10141"/>
    </source>
</evidence>
<sequence>MHRNSSVDVWLPINQPNKSMINDLAKDAAIPPPLPASISRESSQTISTASSRCSTLENANDSKPNISDLLSLPSSALNNNKDVKPSSFTSSTSSITSTATTSPRRLHRADTAKLKEYGQCFRRLGEGSTAVVMITRKLKGNSEKLYAIKQFRKRQRSESEKQYMKKLTSEFCISSTFSHRNIVETIDLVLDDRKRYSTVMEYCPGGDLFGCIMSECMTEREKSCCFKQLIHGLAYLHSVGVAHRDIKPENLLLAADGTVKITDFGVSDVFRYVWESQGHKSRGLMGSEPYIAPEAFDNKEYWGAAADVWSAGVVLYCLWMQGLIWHHAKKSDKAYACYLRNRPTQQFELLAKLPTGPRRLLYAILDPNPATRPTCDDILNDSWVQSIDVCIGGIDASNQPHHHVPASRKAY</sequence>
<dbReference type="GO" id="GO:0005737">
    <property type="term" value="C:cytoplasm"/>
    <property type="evidence" value="ECO:0007669"/>
    <property type="project" value="TreeGrafter"/>
</dbReference>
<dbReference type="InterPro" id="IPR011009">
    <property type="entry name" value="Kinase-like_dom_sf"/>
</dbReference>
<dbReference type="SUPFAM" id="SSF56112">
    <property type="entry name" value="Protein kinase-like (PK-like)"/>
    <property type="match status" value="1"/>
</dbReference>
<dbReference type="SMART" id="SM00220">
    <property type="entry name" value="S_TKc"/>
    <property type="match status" value="1"/>
</dbReference>
<dbReference type="OMA" id="ECCFRQI"/>
<accession>A0A168LT68</accession>
<feature type="region of interest" description="Disordered" evidence="5">
    <location>
        <begin position="55"/>
        <end position="74"/>
    </location>
</feature>